<evidence type="ECO:0000313" key="1">
    <source>
        <dbReference type="EMBL" id="PIO32518.1"/>
    </source>
</evidence>
<proteinExistence type="predicted"/>
<sequence>MFSCGAGRLHRKPLPVHGFLLPQQLMQLILGSKNKNRSGDQVPPKESSICGKKKDVNFVWVQRCMTAQLSIKLKQCRITKNGPVIEQPNPPGLKRLKVRFVTIDFLLIVT</sequence>
<reference evidence="2" key="1">
    <citation type="journal article" date="2017" name="Nat. Commun.">
        <title>The North American bullfrog draft genome provides insight into hormonal regulation of long noncoding RNA.</title>
        <authorList>
            <person name="Hammond S.A."/>
            <person name="Warren R.L."/>
            <person name="Vandervalk B.P."/>
            <person name="Kucuk E."/>
            <person name="Khan H."/>
            <person name="Gibb E.A."/>
            <person name="Pandoh P."/>
            <person name="Kirk H."/>
            <person name="Zhao Y."/>
            <person name="Jones M."/>
            <person name="Mungall A.J."/>
            <person name="Coope R."/>
            <person name="Pleasance S."/>
            <person name="Moore R.A."/>
            <person name="Holt R.A."/>
            <person name="Round J.M."/>
            <person name="Ohora S."/>
            <person name="Walle B.V."/>
            <person name="Veldhoen N."/>
            <person name="Helbing C.C."/>
            <person name="Birol I."/>
        </authorList>
    </citation>
    <scope>NUCLEOTIDE SEQUENCE [LARGE SCALE GENOMIC DNA]</scope>
</reference>
<dbReference type="AlphaFoldDB" id="A0A2G9RX95"/>
<accession>A0A2G9RX95</accession>
<dbReference type="EMBL" id="KV931216">
    <property type="protein sequence ID" value="PIO32518.1"/>
    <property type="molecule type" value="Genomic_DNA"/>
</dbReference>
<dbReference type="OrthoDB" id="6071166at2759"/>
<gene>
    <name evidence="1" type="ORF">AB205_0212640</name>
</gene>
<name>A0A2G9RX95_AQUCT</name>
<organism evidence="1 2">
    <name type="scientific">Aquarana catesbeiana</name>
    <name type="common">American bullfrog</name>
    <name type="synonym">Rana catesbeiana</name>
    <dbReference type="NCBI Taxonomy" id="8400"/>
    <lineage>
        <taxon>Eukaryota</taxon>
        <taxon>Metazoa</taxon>
        <taxon>Chordata</taxon>
        <taxon>Craniata</taxon>
        <taxon>Vertebrata</taxon>
        <taxon>Euteleostomi</taxon>
        <taxon>Amphibia</taxon>
        <taxon>Batrachia</taxon>
        <taxon>Anura</taxon>
        <taxon>Neobatrachia</taxon>
        <taxon>Ranoidea</taxon>
        <taxon>Ranidae</taxon>
        <taxon>Aquarana</taxon>
    </lineage>
</organism>
<evidence type="ECO:0000313" key="2">
    <source>
        <dbReference type="Proteomes" id="UP000228934"/>
    </source>
</evidence>
<protein>
    <submittedName>
        <fullName evidence="1">Uncharacterized protein</fullName>
    </submittedName>
</protein>
<keyword evidence="2" id="KW-1185">Reference proteome</keyword>
<dbReference type="Proteomes" id="UP000228934">
    <property type="component" value="Unassembled WGS sequence"/>
</dbReference>